<dbReference type="AlphaFoldDB" id="A0A3B0PN85"/>
<organism evidence="1 2">
    <name type="scientific">Mycoplasmopsis edwardii</name>
    <dbReference type="NCBI Taxonomy" id="53558"/>
    <lineage>
        <taxon>Bacteria</taxon>
        <taxon>Bacillati</taxon>
        <taxon>Mycoplasmatota</taxon>
        <taxon>Mycoplasmoidales</taxon>
        <taxon>Metamycoplasmataceae</taxon>
        <taxon>Mycoplasmopsis</taxon>
    </lineage>
</organism>
<sequence>MDFTESLVSKLLMKNYMPIKNLDPKDFSDESIKKIIEINKIDLNEKNSKKIDDAINW</sequence>
<gene>
    <name evidence="1" type="ORF">NCTC10132_00626</name>
</gene>
<dbReference type="Proteomes" id="UP000257559">
    <property type="component" value="Chromosome"/>
</dbReference>
<name>A0A3B0PN85_9BACT</name>
<reference evidence="2" key="1">
    <citation type="submission" date="2018-06" db="EMBL/GenBank/DDBJ databases">
        <authorList>
            <consortium name="Pathogen Informatics"/>
        </authorList>
    </citation>
    <scope>NUCLEOTIDE SEQUENCE [LARGE SCALE GENOMIC DNA]</scope>
    <source>
        <strain evidence="2">NCTC10132</strain>
    </source>
</reference>
<evidence type="ECO:0000313" key="1">
    <source>
        <dbReference type="EMBL" id="SYV97267.1"/>
    </source>
</evidence>
<proteinExistence type="predicted"/>
<accession>A0A3B0PN85</accession>
<dbReference type="EMBL" id="LS991951">
    <property type="protein sequence ID" value="SYV97267.1"/>
    <property type="molecule type" value="Genomic_DNA"/>
</dbReference>
<dbReference type="KEGG" id="medw:NCTC10132_00626"/>
<evidence type="ECO:0000313" key="2">
    <source>
        <dbReference type="Proteomes" id="UP000257559"/>
    </source>
</evidence>
<feature type="non-terminal residue" evidence="1">
    <location>
        <position position="57"/>
    </location>
</feature>
<protein>
    <submittedName>
        <fullName evidence="1">Uncharacterized protein</fullName>
    </submittedName>
</protein>
<keyword evidence="2" id="KW-1185">Reference proteome</keyword>